<keyword evidence="6 9" id="KW-0175">Coiled coil</keyword>
<dbReference type="Gene3D" id="1.10.418.60">
    <property type="entry name" value="Ncd80 complex, Nuf2 subunit"/>
    <property type="match status" value="1"/>
</dbReference>
<keyword evidence="7" id="KW-0131">Cell cycle</keyword>
<sequence length="385" mass="44238">MYRKLYYTGTSTSGPEISSDNVDALKRGIGNLRLWRYCQRLHKILGLPKIERYELFAPTRDSFYRIISSLVIYLRFREALNGLYHTLISHLDQLAESELSNRHNINTIGAELTKFKQLHTDCMQDSGVFEEKKKLESKLLQAQEAFNTHRERQSQLTANVGRVSLELNNVLLERTKARRQAEQLSLHIAADPKELQEQIDSLQAELERSSDELERSKIASTYFQARVQLLTQSTSVAQQIKSNISEHFERVIKQTLEDQTQCQTLQVDRDQLALEIERQTIKRNGARNDLAELREKHQNRMRTIQQQADAKLARAREFAHESETYCKALEEKITTGTETLSSLEAQLQAHGANLRIILSQLDSKFSPVLDAANKYANNLANMPLV</sequence>
<dbReference type="EMBL" id="JALLKP010000004">
    <property type="protein sequence ID" value="KAK2195294.1"/>
    <property type="molecule type" value="Genomic_DNA"/>
</dbReference>
<comment type="caution">
    <text evidence="11">The sequence shown here is derived from an EMBL/GenBank/DDBJ whole genome shotgun (WGS) entry which is preliminary data.</text>
</comment>
<feature type="coiled-coil region" evidence="9">
    <location>
        <begin position="276"/>
        <end position="346"/>
    </location>
</feature>
<dbReference type="KEGG" id="bdw:94337264"/>
<evidence type="ECO:0000256" key="4">
    <source>
        <dbReference type="ARBA" id="ARBA00022618"/>
    </source>
</evidence>
<name>A0AAD9UMV2_9APIC</name>
<evidence type="ECO:0000256" key="3">
    <source>
        <dbReference type="ARBA" id="ARBA00022454"/>
    </source>
</evidence>
<evidence type="ECO:0000313" key="11">
    <source>
        <dbReference type="EMBL" id="KAK2195294.1"/>
    </source>
</evidence>
<evidence type="ECO:0000256" key="5">
    <source>
        <dbReference type="ARBA" id="ARBA00022776"/>
    </source>
</evidence>
<dbReference type="Proteomes" id="UP001214638">
    <property type="component" value="Unassembled WGS sequence"/>
</dbReference>
<keyword evidence="12" id="KW-1185">Reference proteome</keyword>
<evidence type="ECO:0000256" key="9">
    <source>
        <dbReference type="SAM" id="Coils"/>
    </source>
</evidence>
<evidence type="ECO:0000256" key="1">
    <source>
        <dbReference type="ARBA" id="ARBA00004584"/>
    </source>
</evidence>
<evidence type="ECO:0000256" key="2">
    <source>
        <dbReference type="ARBA" id="ARBA00005498"/>
    </source>
</evidence>
<evidence type="ECO:0000313" key="12">
    <source>
        <dbReference type="Proteomes" id="UP001214638"/>
    </source>
</evidence>
<dbReference type="AlphaFoldDB" id="A0AAD9UMV2"/>
<evidence type="ECO:0000256" key="8">
    <source>
        <dbReference type="ARBA" id="ARBA00023328"/>
    </source>
</evidence>
<evidence type="ECO:0000256" key="6">
    <source>
        <dbReference type="ARBA" id="ARBA00023054"/>
    </source>
</evidence>
<dbReference type="GO" id="GO:0031262">
    <property type="term" value="C:Ndc80 complex"/>
    <property type="evidence" value="ECO:0007669"/>
    <property type="project" value="InterPro"/>
</dbReference>
<feature type="domain" description="Kinetochore protein Nuf2 N-terminal" evidence="10">
    <location>
        <begin position="20"/>
        <end position="89"/>
    </location>
</feature>
<feature type="coiled-coil region" evidence="9">
    <location>
        <begin position="192"/>
        <end position="219"/>
    </location>
</feature>
<comment type="similarity">
    <text evidence="2">Belongs to the NUF2 family.</text>
</comment>
<protein>
    <submittedName>
        <fullName evidence="11">Bifunctional Nuf2</fullName>
    </submittedName>
</protein>
<accession>A0AAD9UMV2</accession>
<comment type="subcellular location">
    <subcellularLocation>
        <location evidence="1">Chromosome</location>
        <location evidence="1">Centromere</location>
    </subcellularLocation>
</comment>
<keyword evidence="3" id="KW-0158">Chromosome</keyword>
<keyword evidence="8" id="KW-0137">Centromere</keyword>
<dbReference type="Pfam" id="PF03800">
    <property type="entry name" value="Nuf2"/>
    <property type="match status" value="1"/>
</dbReference>
<keyword evidence="4" id="KW-0132">Cell division</keyword>
<gene>
    <name evidence="11" type="ORF">BdWA1_002967</name>
</gene>
<dbReference type="GeneID" id="94337264"/>
<evidence type="ECO:0000259" key="10">
    <source>
        <dbReference type="Pfam" id="PF03800"/>
    </source>
</evidence>
<proteinExistence type="inferred from homology"/>
<dbReference type="RefSeq" id="XP_067802137.1">
    <property type="nucleotide sequence ID" value="XM_067947986.1"/>
</dbReference>
<keyword evidence="5" id="KW-0498">Mitosis</keyword>
<evidence type="ECO:0000256" key="7">
    <source>
        <dbReference type="ARBA" id="ARBA00023306"/>
    </source>
</evidence>
<reference evidence="11" key="1">
    <citation type="journal article" date="2023" name="Nat. Microbiol.">
        <title>Babesia duncani multi-omics identifies virulence factors and drug targets.</title>
        <authorList>
            <person name="Singh P."/>
            <person name="Lonardi S."/>
            <person name="Liang Q."/>
            <person name="Vydyam P."/>
            <person name="Khabirova E."/>
            <person name="Fang T."/>
            <person name="Gihaz S."/>
            <person name="Thekkiniath J."/>
            <person name="Munshi M."/>
            <person name="Abel S."/>
            <person name="Ciampossin L."/>
            <person name="Batugedara G."/>
            <person name="Gupta M."/>
            <person name="Lu X.M."/>
            <person name="Lenz T."/>
            <person name="Chakravarty S."/>
            <person name="Cornillot E."/>
            <person name="Hu Y."/>
            <person name="Ma W."/>
            <person name="Gonzalez L.M."/>
            <person name="Sanchez S."/>
            <person name="Estrada K."/>
            <person name="Sanchez-Flores A."/>
            <person name="Montero E."/>
            <person name="Harb O.S."/>
            <person name="Le Roch K.G."/>
            <person name="Mamoun C.B."/>
        </authorList>
    </citation>
    <scope>NUCLEOTIDE SEQUENCE</scope>
    <source>
        <strain evidence="11">WA1</strain>
    </source>
</reference>
<dbReference type="InterPro" id="IPR038275">
    <property type="entry name" value="Nuf2_N_sf"/>
</dbReference>
<dbReference type="InterPro" id="IPR005549">
    <property type="entry name" value="Kinetochore_Nuf2_N"/>
</dbReference>
<organism evidence="11 12">
    <name type="scientific">Babesia duncani</name>
    <dbReference type="NCBI Taxonomy" id="323732"/>
    <lineage>
        <taxon>Eukaryota</taxon>
        <taxon>Sar</taxon>
        <taxon>Alveolata</taxon>
        <taxon>Apicomplexa</taxon>
        <taxon>Aconoidasida</taxon>
        <taxon>Piroplasmida</taxon>
        <taxon>Babesiidae</taxon>
        <taxon>Babesia</taxon>
    </lineage>
</organism>
<dbReference type="GO" id="GO:0051301">
    <property type="term" value="P:cell division"/>
    <property type="evidence" value="ECO:0007669"/>
    <property type="project" value="UniProtKB-KW"/>
</dbReference>